<dbReference type="PANTHER" id="PTHR10815:SF5">
    <property type="entry name" value="METHYLATED-DNA--PROTEIN-CYSTEINE METHYLTRANSFERASE"/>
    <property type="match status" value="1"/>
</dbReference>
<dbReference type="RefSeq" id="WP_012041090.1">
    <property type="nucleotide sequence ID" value="NZ_JABFDP010000001.1"/>
</dbReference>
<dbReference type="InterPro" id="IPR036631">
    <property type="entry name" value="MGMT_N_sf"/>
</dbReference>
<keyword evidence="1" id="KW-0227">DNA damage</keyword>
<dbReference type="EMBL" id="JAFCLK010000005">
    <property type="protein sequence ID" value="MBR1135507.1"/>
    <property type="molecule type" value="Genomic_DNA"/>
</dbReference>
<dbReference type="Gene3D" id="1.10.10.10">
    <property type="entry name" value="Winged helix-like DNA-binding domain superfamily/Winged helix DNA-binding domain"/>
    <property type="match status" value="1"/>
</dbReference>
<evidence type="ECO:0000259" key="2">
    <source>
        <dbReference type="Pfam" id="PF01035"/>
    </source>
</evidence>
<comment type="caution">
    <text evidence="3">The sequence shown here is derived from an EMBL/GenBank/DDBJ whole genome shotgun (WGS) entry which is preliminary data.</text>
</comment>
<dbReference type="Pfam" id="PF01035">
    <property type="entry name" value="DNA_binding_1"/>
    <property type="match status" value="1"/>
</dbReference>
<dbReference type="InterPro" id="IPR036388">
    <property type="entry name" value="WH-like_DNA-bd_sf"/>
</dbReference>
<dbReference type="SUPFAM" id="SSF53155">
    <property type="entry name" value="Methylated DNA-protein cysteine methyltransferase domain"/>
    <property type="match status" value="1"/>
</dbReference>
<proteinExistence type="predicted"/>
<gene>
    <name evidence="3" type="ORF">JQ619_07005</name>
</gene>
<dbReference type="InterPro" id="IPR036217">
    <property type="entry name" value="MethylDNA_cys_MeTrfase_DNAb"/>
</dbReference>
<dbReference type="PANTHER" id="PTHR10815">
    <property type="entry name" value="METHYLATED-DNA--PROTEIN-CYSTEINE METHYLTRANSFERASE"/>
    <property type="match status" value="1"/>
</dbReference>
<reference evidence="4" key="1">
    <citation type="journal article" date="2021" name="ISME J.">
        <title>Evolutionary origin and ecological implication of a unique nif island in free-living Bradyrhizobium lineages.</title>
        <authorList>
            <person name="Tao J."/>
        </authorList>
    </citation>
    <scope>NUCLEOTIDE SEQUENCE [LARGE SCALE GENOMIC DNA]</scope>
    <source>
        <strain evidence="4">SZCCT0094</strain>
    </source>
</reference>
<sequence length="190" mass="20876">MRLGYTIFDTALGRCGIAWSDAGITGVQLPEAREIETRRHLFRQFPEAREQRPCANTELAIEGIVATLRGRDVDFSDVVLDLEGVTPFNQRVYDCVRGIPRGETRSAEDIADELHVPEALHEIAQALTNNAFVLIVPCHRVRDIGGGLDKPSPNSGIISKRRLLSLEGARPHAGLTLFDALLAADRPRAS</sequence>
<evidence type="ECO:0000313" key="4">
    <source>
        <dbReference type="Proteomes" id="UP001314635"/>
    </source>
</evidence>
<keyword evidence="4" id="KW-1185">Reference proteome</keyword>
<feature type="domain" description="Methylated-DNA-[protein]-cysteine S-methyltransferase DNA binding" evidence="2">
    <location>
        <begin position="87"/>
        <end position="169"/>
    </location>
</feature>
<dbReference type="NCBIfam" id="TIGR00589">
    <property type="entry name" value="ogt"/>
    <property type="match status" value="1"/>
</dbReference>
<protein>
    <submittedName>
        <fullName evidence="3">Methylated-DNA--[protein]-cysteine S-methyltransferase</fullName>
    </submittedName>
</protein>
<dbReference type="CDD" id="cd06445">
    <property type="entry name" value="ATase"/>
    <property type="match status" value="1"/>
</dbReference>
<dbReference type="SUPFAM" id="SSF46767">
    <property type="entry name" value="Methylated DNA-protein cysteine methyltransferase, C-terminal domain"/>
    <property type="match status" value="1"/>
</dbReference>
<dbReference type="Proteomes" id="UP001314635">
    <property type="component" value="Unassembled WGS sequence"/>
</dbReference>
<accession>A0ABS5G2J1</accession>
<name>A0ABS5G2J1_9BRAD</name>
<evidence type="ECO:0000313" key="3">
    <source>
        <dbReference type="EMBL" id="MBR1135507.1"/>
    </source>
</evidence>
<evidence type="ECO:0000256" key="1">
    <source>
        <dbReference type="ARBA" id="ARBA00022763"/>
    </source>
</evidence>
<organism evidence="3 4">
    <name type="scientific">Bradyrhizobium denitrificans</name>
    <dbReference type="NCBI Taxonomy" id="2734912"/>
    <lineage>
        <taxon>Bacteria</taxon>
        <taxon>Pseudomonadati</taxon>
        <taxon>Pseudomonadota</taxon>
        <taxon>Alphaproteobacteria</taxon>
        <taxon>Hyphomicrobiales</taxon>
        <taxon>Nitrobacteraceae</taxon>
        <taxon>Bradyrhizobium</taxon>
    </lineage>
</organism>
<dbReference type="InterPro" id="IPR014048">
    <property type="entry name" value="MethylDNA_cys_MeTrfase_DNA-bd"/>
</dbReference>
<dbReference type="Gene3D" id="3.30.160.70">
    <property type="entry name" value="Methylated DNA-protein cysteine methyltransferase domain"/>
    <property type="match status" value="1"/>
</dbReference>